<keyword evidence="2" id="KW-1185">Reference proteome</keyword>
<gene>
    <name evidence="1" type="ORF">M9H77_04151</name>
</gene>
<accession>A0ACC0CDP7</accession>
<dbReference type="Proteomes" id="UP001060085">
    <property type="component" value="Linkage Group LG01"/>
</dbReference>
<proteinExistence type="predicted"/>
<evidence type="ECO:0000313" key="2">
    <source>
        <dbReference type="Proteomes" id="UP001060085"/>
    </source>
</evidence>
<protein>
    <submittedName>
        <fullName evidence="1">Uncharacterized protein</fullName>
    </submittedName>
</protein>
<reference evidence="2" key="1">
    <citation type="journal article" date="2023" name="Nat. Plants">
        <title>Single-cell RNA sequencing provides a high-resolution roadmap for understanding the multicellular compartmentation of specialized metabolism.</title>
        <authorList>
            <person name="Sun S."/>
            <person name="Shen X."/>
            <person name="Li Y."/>
            <person name="Li Y."/>
            <person name="Wang S."/>
            <person name="Li R."/>
            <person name="Zhang H."/>
            <person name="Shen G."/>
            <person name="Guo B."/>
            <person name="Wei J."/>
            <person name="Xu J."/>
            <person name="St-Pierre B."/>
            <person name="Chen S."/>
            <person name="Sun C."/>
        </authorList>
    </citation>
    <scope>NUCLEOTIDE SEQUENCE [LARGE SCALE GENOMIC DNA]</scope>
</reference>
<evidence type="ECO:0000313" key="1">
    <source>
        <dbReference type="EMBL" id="KAI5682923.1"/>
    </source>
</evidence>
<sequence>MWDQCECTFMHVYLVGSWYNQLFSFSLFIFHCKSHPCMQFMISLKIYRSLSMKQSSDRTNQVKSATNSIQHPLTHSETCWYDFGTNAVSQGVLDFSSSRPSMTSRPDPDGSLRINVLELQANSGKDVGSNIDGEPKSTRLLKTDGNCKYEYFNISTSAPIMGESFRPDPQLKLVGHSVACSEPYYWGASPANAQPWVHSDVHDLNHPRVALPLEVAEEPVYVNAKQYHGILRRRQLRAKAELENKVARAGTRKPYLHESRHLHAMRRARGCGGRFLSSKKNKTSNGNATSQKGTHLNVSVSTDEHMSTCSESTFSRSSGNIDFSGGCQESQGMQNSDALQWGYQYQWQLQ</sequence>
<organism evidence="1 2">
    <name type="scientific">Catharanthus roseus</name>
    <name type="common">Madagascar periwinkle</name>
    <name type="synonym">Vinca rosea</name>
    <dbReference type="NCBI Taxonomy" id="4058"/>
    <lineage>
        <taxon>Eukaryota</taxon>
        <taxon>Viridiplantae</taxon>
        <taxon>Streptophyta</taxon>
        <taxon>Embryophyta</taxon>
        <taxon>Tracheophyta</taxon>
        <taxon>Spermatophyta</taxon>
        <taxon>Magnoliopsida</taxon>
        <taxon>eudicotyledons</taxon>
        <taxon>Gunneridae</taxon>
        <taxon>Pentapetalae</taxon>
        <taxon>asterids</taxon>
        <taxon>lamiids</taxon>
        <taxon>Gentianales</taxon>
        <taxon>Apocynaceae</taxon>
        <taxon>Rauvolfioideae</taxon>
        <taxon>Vinceae</taxon>
        <taxon>Catharanthinae</taxon>
        <taxon>Catharanthus</taxon>
    </lineage>
</organism>
<dbReference type="EMBL" id="CM044701">
    <property type="protein sequence ID" value="KAI5682923.1"/>
    <property type="molecule type" value="Genomic_DNA"/>
</dbReference>
<comment type="caution">
    <text evidence="1">The sequence shown here is derived from an EMBL/GenBank/DDBJ whole genome shotgun (WGS) entry which is preliminary data.</text>
</comment>
<name>A0ACC0CDP7_CATRO</name>